<reference evidence="1 2" key="1">
    <citation type="submission" date="2018-03" db="EMBL/GenBank/DDBJ databases">
        <authorList>
            <person name="Gulvik C.A."/>
        </authorList>
    </citation>
    <scope>NUCLEOTIDE SEQUENCE [LARGE SCALE GENOMIC DNA]</scope>
    <source>
        <strain evidence="1 2">JCM 31581</strain>
    </source>
</reference>
<protein>
    <submittedName>
        <fullName evidence="1">Uncharacterized protein</fullName>
    </submittedName>
</protein>
<dbReference type="InterPro" id="IPR011051">
    <property type="entry name" value="RmlC_Cupin_sf"/>
</dbReference>
<comment type="caution">
    <text evidence="1">The sequence shown here is derived from an EMBL/GenBank/DDBJ whole genome shotgun (WGS) entry which is preliminary data.</text>
</comment>
<evidence type="ECO:0000313" key="1">
    <source>
        <dbReference type="EMBL" id="RST89419.1"/>
    </source>
</evidence>
<dbReference type="Pfam" id="PF05962">
    <property type="entry name" value="HutD"/>
    <property type="match status" value="1"/>
</dbReference>
<organism evidence="1 2">
    <name type="scientific">Vagococcus humatus</name>
    <dbReference type="NCBI Taxonomy" id="1889241"/>
    <lineage>
        <taxon>Bacteria</taxon>
        <taxon>Bacillati</taxon>
        <taxon>Bacillota</taxon>
        <taxon>Bacilli</taxon>
        <taxon>Lactobacillales</taxon>
        <taxon>Enterococcaceae</taxon>
        <taxon>Vagococcus</taxon>
    </lineage>
</organism>
<keyword evidence="2" id="KW-1185">Reference proteome</keyword>
<proteinExistence type="predicted"/>
<sequence length="232" mass="27090">MKKVGIFRMSYIKLNPKVYPADTWYGGDSFEVIRFPVSSTFDQQNFDVRVSKTVLYNHSSFFTQLPNYQRTFVTLANQMTLKQQIRNQSLVDQLRPFQVLQLSGESLTEIEGIGSGFNLIHRNFVHCQLRLFSHKDCCAYQLTKQQVLLIVSLSPLVDVDLTPSNKYLKECITLQESETLLIWDETIELSYFKAVMDPSSNYLCLGCFIDFSYDEAMFHQFIKHYQQFDSYI</sequence>
<accession>A0A3S0ADR7</accession>
<name>A0A3S0ADR7_9ENTE</name>
<dbReference type="SUPFAM" id="SSF51182">
    <property type="entry name" value="RmlC-like cupins"/>
    <property type="match status" value="1"/>
</dbReference>
<dbReference type="InterPro" id="IPR010282">
    <property type="entry name" value="Uncharacterised_HutD/Ves"/>
</dbReference>
<gene>
    <name evidence="1" type="ORF">C7P63_06520</name>
</gene>
<dbReference type="EMBL" id="PXZH01000002">
    <property type="protein sequence ID" value="RST89419.1"/>
    <property type="molecule type" value="Genomic_DNA"/>
</dbReference>
<dbReference type="AlphaFoldDB" id="A0A3S0ADR7"/>
<dbReference type="OrthoDB" id="9786443at2"/>
<dbReference type="InterPro" id="IPR014710">
    <property type="entry name" value="RmlC-like_jellyroll"/>
</dbReference>
<dbReference type="Gene3D" id="2.60.120.10">
    <property type="entry name" value="Jelly Rolls"/>
    <property type="match status" value="1"/>
</dbReference>
<dbReference type="Proteomes" id="UP000277864">
    <property type="component" value="Unassembled WGS sequence"/>
</dbReference>
<evidence type="ECO:0000313" key="2">
    <source>
        <dbReference type="Proteomes" id="UP000277864"/>
    </source>
</evidence>